<comment type="caution">
    <text evidence="8">The sequence shown here is derived from an EMBL/GenBank/DDBJ whole genome shotgun (WGS) entry which is preliminary data.</text>
</comment>
<dbReference type="EMBL" id="JAVRHX010000003">
    <property type="protein sequence ID" value="MDT0595457.1"/>
    <property type="molecule type" value="Genomic_DNA"/>
</dbReference>
<evidence type="ECO:0000256" key="6">
    <source>
        <dbReference type="ARBA" id="ARBA00023136"/>
    </source>
</evidence>
<dbReference type="NCBIfam" id="NF008010">
    <property type="entry name" value="PRK10739.1"/>
    <property type="match status" value="1"/>
</dbReference>
<evidence type="ECO:0000256" key="1">
    <source>
        <dbReference type="ARBA" id="ARBA00004651"/>
    </source>
</evidence>
<dbReference type="NCBIfam" id="TIGR00427">
    <property type="entry name" value="NAAT family transporter"/>
    <property type="match status" value="1"/>
</dbReference>
<dbReference type="InterPro" id="IPR002771">
    <property type="entry name" value="Multi_antbiot-R_MarC"/>
</dbReference>
<proteinExistence type="inferred from homology"/>
<accession>A0ABU2ZS49</accession>
<feature type="transmembrane region" description="Helical" evidence="7">
    <location>
        <begin position="173"/>
        <end position="194"/>
    </location>
</feature>
<feature type="transmembrane region" description="Helical" evidence="7">
    <location>
        <begin position="39"/>
        <end position="60"/>
    </location>
</feature>
<keyword evidence="6 7" id="KW-0472">Membrane</keyword>
<feature type="transmembrane region" description="Helical" evidence="7">
    <location>
        <begin position="109"/>
        <end position="128"/>
    </location>
</feature>
<sequence>MFDIFSAATMLFLIMDPMGNLPIYMSILKSIDEKRRKWVILRELCIALFILLVFLFSGQALLDFLKVEQETVSIAGGIILFVIAIKMIFPKPGGIMNLPEGEEPLIVPLAVPMIAGPSTMAALILLANQQPDKMWHWSLALLIAWALSAAILLMSNTIHRLVTDKGLRAIERLMGMILIMIAIQMLLNGISAYMTHQFS</sequence>
<protein>
    <recommendedName>
        <fullName evidence="7">UPF0056 membrane protein</fullName>
    </recommendedName>
</protein>
<gene>
    <name evidence="8" type="ORF">RM552_11420</name>
</gene>
<feature type="transmembrane region" description="Helical" evidence="7">
    <location>
        <begin position="134"/>
        <end position="153"/>
    </location>
</feature>
<evidence type="ECO:0000256" key="3">
    <source>
        <dbReference type="ARBA" id="ARBA00022475"/>
    </source>
</evidence>
<dbReference type="PANTHER" id="PTHR33508:SF10">
    <property type="entry name" value="UPF0056 INNER MEMBRANE PROTEIN YHGN"/>
    <property type="match status" value="1"/>
</dbReference>
<evidence type="ECO:0000256" key="5">
    <source>
        <dbReference type="ARBA" id="ARBA00022989"/>
    </source>
</evidence>
<keyword evidence="4 7" id="KW-0812">Transmembrane</keyword>
<comment type="similarity">
    <text evidence="2 7">Belongs to the UPF0056 (MarC) family.</text>
</comment>
<evidence type="ECO:0000256" key="2">
    <source>
        <dbReference type="ARBA" id="ARBA00009784"/>
    </source>
</evidence>
<organism evidence="8 9">
    <name type="scientific">Glaciecola petra</name>
    <dbReference type="NCBI Taxonomy" id="3075602"/>
    <lineage>
        <taxon>Bacteria</taxon>
        <taxon>Pseudomonadati</taxon>
        <taxon>Pseudomonadota</taxon>
        <taxon>Gammaproteobacteria</taxon>
        <taxon>Alteromonadales</taxon>
        <taxon>Alteromonadaceae</taxon>
        <taxon>Glaciecola</taxon>
    </lineage>
</organism>
<dbReference type="PANTHER" id="PTHR33508">
    <property type="entry name" value="UPF0056 MEMBRANE PROTEIN YHCE"/>
    <property type="match status" value="1"/>
</dbReference>
<keyword evidence="3" id="KW-1003">Cell membrane</keyword>
<dbReference type="Pfam" id="PF01914">
    <property type="entry name" value="MarC"/>
    <property type="match status" value="1"/>
</dbReference>
<evidence type="ECO:0000313" key="9">
    <source>
        <dbReference type="Proteomes" id="UP001253545"/>
    </source>
</evidence>
<keyword evidence="5 7" id="KW-1133">Transmembrane helix</keyword>
<evidence type="ECO:0000256" key="4">
    <source>
        <dbReference type="ARBA" id="ARBA00022692"/>
    </source>
</evidence>
<name>A0ABU2ZS49_9ALTE</name>
<keyword evidence="9" id="KW-1185">Reference proteome</keyword>
<dbReference type="Proteomes" id="UP001253545">
    <property type="component" value="Unassembled WGS sequence"/>
</dbReference>
<evidence type="ECO:0000313" key="8">
    <source>
        <dbReference type="EMBL" id="MDT0595457.1"/>
    </source>
</evidence>
<reference evidence="8 9" key="1">
    <citation type="submission" date="2023-09" db="EMBL/GenBank/DDBJ databases">
        <authorList>
            <person name="Rey-Velasco X."/>
        </authorList>
    </citation>
    <scope>NUCLEOTIDE SEQUENCE [LARGE SCALE GENOMIC DNA]</scope>
    <source>
        <strain evidence="8 9">P117</strain>
    </source>
</reference>
<feature type="transmembrane region" description="Helical" evidence="7">
    <location>
        <begin position="6"/>
        <end position="27"/>
    </location>
</feature>
<comment type="subcellular location">
    <subcellularLocation>
        <location evidence="1 7">Cell membrane</location>
        <topology evidence="1 7">Multi-pass membrane protein</topology>
    </subcellularLocation>
</comment>
<feature type="transmembrane region" description="Helical" evidence="7">
    <location>
        <begin position="72"/>
        <end position="89"/>
    </location>
</feature>
<dbReference type="RefSeq" id="WP_311368973.1">
    <property type="nucleotide sequence ID" value="NZ_JAVRHX010000003.1"/>
</dbReference>
<evidence type="ECO:0000256" key="7">
    <source>
        <dbReference type="RuleBase" id="RU362048"/>
    </source>
</evidence>